<dbReference type="InterPro" id="IPR043502">
    <property type="entry name" value="DNA/RNA_pol_sf"/>
</dbReference>
<dbReference type="PANTHER" id="PTHR11076:SF33">
    <property type="entry name" value="DNA POLYMERASE KAPPA"/>
    <property type="match status" value="1"/>
</dbReference>
<dbReference type="Gene3D" id="3.30.70.270">
    <property type="match status" value="1"/>
</dbReference>
<keyword evidence="9 15" id="KW-0227">DNA damage</keyword>
<dbReference type="OrthoDB" id="9808813at2"/>
<dbReference type="GO" id="GO:0006281">
    <property type="term" value="P:DNA repair"/>
    <property type="evidence" value="ECO:0007669"/>
    <property type="project" value="UniProtKB-UniRule"/>
</dbReference>
<comment type="function">
    <text evidence="15">Poorly processive, error-prone DNA polymerase involved in untargeted mutagenesis. Copies undamaged DNA at stalled replication forks, which arise in vivo from mismatched or misaligned primer ends. These misaligned primers can be extended by PolIV. Exhibits no 3'-5' exonuclease (proofreading) activity. May be involved in translesional synthesis, in conjunction with the beta clamp from PolIII.</text>
</comment>
<dbReference type="EC" id="2.7.7.7" evidence="15"/>
<comment type="cofactor">
    <cofactor evidence="15">
        <name>Mg(2+)</name>
        <dbReference type="ChEBI" id="CHEBI:18420"/>
    </cofactor>
    <text evidence="15">Binds 2 magnesium ions per subunit.</text>
</comment>
<comment type="subunit">
    <text evidence="15">Monomer.</text>
</comment>
<keyword evidence="5 15" id="KW-0808">Transferase</keyword>
<evidence type="ECO:0000256" key="13">
    <source>
        <dbReference type="ARBA" id="ARBA00023204"/>
    </source>
</evidence>
<reference evidence="17 18" key="1">
    <citation type="submission" date="2016-11" db="EMBL/GenBank/DDBJ databases">
        <authorList>
            <person name="Jaros S."/>
            <person name="Januszkiewicz K."/>
            <person name="Wedrychowicz H."/>
        </authorList>
    </citation>
    <scope>NUCLEOTIDE SEQUENCE [LARGE SCALE GENOMIC DNA]</scope>
    <source>
        <strain evidence="17 18">DSM 18899</strain>
    </source>
</reference>
<dbReference type="NCBIfam" id="NF002677">
    <property type="entry name" value="PRK02406.1"/>
    <property type="match status" value="1"/>
</dbReference>
<dbReference type="PROSITE" id="PS50173">
    <property type="entry name" value="UMUC"/>
    <property type="match status" value="1"/>
</dbReference>
<comment type="similarity">
    <text evidence="2 15">Belongs to the DNA polymerase type-Y family.</text>
</comment>
<dbReference type="CDD" id="cd03586">
    <property type="entry name" value="PolY_Pol_IV_kappa"/>
    <property type="match status" value="1"/>
</dbReference>
<protein>
    <recommendedName>
        <fullName evidence="15">DNA polymerase IV</fullName>
        <shortName evidence="15">Pol IV</shortName>
        <ecNumber evidence="15">2.7.7.7</ecNumber>
    </recommendedName>
</protein>
<dbReference type="GO" id="GO:0000287">
    <property type="term" value="F:magnesium ion binding"/>
    <property type="evidence" value="ECO:0007669"/>
    <property type="project" value="UniProtKB-UniRule"/>
</dbReference>
<dbReference type="InterPro" id="IPR043128">
    <property type="entry name" value="Rev_trsase/Diguanyl_cyclase"/>
</dbReference>
<dbReference type="AlphaFoldDB" id="A0A1K2HAQ2"/>
<evidence type="ECO:0000256" key="5">
    <source>
        <dbReference type="ARBA" id="ARBA00022679"/>
    </source>
</evidence>
<name>A0A1K2HAQ2_9NEIS</name>
<evidence type="ECO:0000256" key="12">
    <source>
        <dbReference type="ARBA" id="ARBA00023125"/>
    </source>
</evidence>
<dbReference type="InterPro" id="IPR022880">
    <property type="entry name" value="DNApol_IV"/>
</dbReference>
<evidence type="ECO:0000256" key="7">
    <source>
        <dbReference type="ARBA" id="ARBA00022705"/>
    </source>
</evidence>
<comment type="subcellular location">
    <subcellularLocation>
        <location evidence="1 15">Cytoplasm</location>
    </subcellularLocation>
</comment>
<accession>A0A1K2HAQ2</accession>
<sequence>MAATPPVQRKIIHIDCDCFYASVEMRDDPSLRDKPVAVGGRPESRGVVATCNYAARAFGVRSAMASSQALKRCPTLVLLPPRFEVYRAVSRQIHAIYADYATLIEPLSLDEAYLDVSASPHHQGSASRIAAEIRARIAAEVGITASAGIAANKFIAKVASDWNKPNGQFVVRPRDADAFVAALPVGKLFGVGKVTAAKLNELGAQTCADLRDWPLAKLVQHFGRFGQRLFELCRGIDERPVSNDQPRRSLSVETTYVRDLADLAACWTELQALIDDLHQRQGKARDAGRPHKAFVKLRFDDFSHTTVECISSAPDASIWQALLQEGWQRRQRPVRLLGVGFRYEDEAPGAARQLNLFAPEPGEP</sequence>
<dbReference type="PANTHER" id="PTHR11076">
    <property type="entry name" value="DNA REPAIR POLYMERASE UMUC / TRANSFERASE FAMILY MEMBER"/>
    <property type="match status" value="1"/>
</dbReference>
<dbReference type="InterPro" id="IPR036775">
    <property type="entry name" value="DNA_pol_Y-fam_lit_finger_sf"/>
</dbReference>
<dbReference type="InterPro" id="IPR050116">
    <property type="entry name" value="DNA_polymerase-Y"/>
</dbReference>
<keyword evidence="6 15" id="KW-0548">Nucleotidyltransferase</keyword>
<keyword evidence="7 15" id="KW-0235">DNA replication</keyword>
<keyword evidence="18" id="KW-1185">Reference proteome</keyword>
<dbReference type="SUPFAM" id="SSF100879">
    <property type="entry name" value="Lesion bypass DNA polymerase (Y-family), little finger domain"/>
    <property type="match status" value="1"/>
</dbReference>
<evidence type="ECO:0000256" key="2">
    <source>
        <dbReference type="ARBA" id="ARBA00010945"/>
    </source>
</evidence>
<dbReference type="GO" id="GO:0003887">
    <property type="term" value="F:DNA-directed DNA polymerase activity"/>
    <property type="evidence" value="ECO:0007669"/>
    <property type="project" value="UniProtKB-UniRule"/>
</dbReference>
<feature type="domain" description="UmuC" evidence="16">
    <location>
        <begin position="11"/>
        <end position="192"/>
    </location>
</feature>
<feature type="site" description="Substrate discrimination" evidence="15">
    <location>
        <position position="20"/>
    </location>
</feature>
<dbReference type="GO" id="GO:0042276">
    <property type="term" value="P:error-prone translesion synthesis"/>
    <property type="evidence" value="ECO:0007669"/>
    <property type="project" value="TreeGrafter"/>
</dbReference>
<keyword evidence="13 15" id="KW-0234">DNA repair</keyword>
<comment type="catalytic activity">
    <reaction evidence="14 15">
        <text>DNA(n) + a 2'-deoxyribonucleoside 5'-triphosphate = DNA(n+1) + diphosphate</text>
        <dbReference type="Rhea" id="RHEA:22508"/>
        <dbReference type="Rhea" id="RHEA-COMP:17339"/>
        <dbReference type="Rhea" id="RHEA-COMP:17340"/>
        <dbReference type="ChEBI" id="CHEBI:33019"/>
        <dbReference type="ChEBI" id="CHEBI:61560"/>
        <dbReference type="ChEBI" id="CHEBI:173112"/>
        <dbReference type="EC" id="2.7.7.7"/>
    </reaction>
</comment>
<dbReference type="EMBL" id="FPKR01000003">
    <property type="protein sequence ID" value="SFZ73854.1"/>
    <property type="molecule type" value="Genomic_DNA"/>
</dbReference>
<dbReference type="Gene3D" id="3.40.1170.60">
    <property type="match status" value="1"/>
</dbReference>
<gene>
    <name evidence="15" type="primary">dinB</name>
    <name evidence="17" type="ORF">SAMN02745887_01006</name>
</gene>
<dbReference type="Gene3D" id="1.10.150.20">
    <property type="entry name" value="5' to 3' exonuclease, C-terminal subdomain"/>
    <property type="match status" value="1"/>
</dbReference>
<dbReference type="FunFam" id="1.10.150.20:FF:000019">
    <property type="entry name" value="DNA polymerase IV"/>
    <property type="match status" value="1"/>
</dbReference>
<dbReference type="STRING" id="1121279.SAMN02745887_01006"/>
<organism evidence="17 18">
    <name type="scientific">Chitinimonas taiwanensis DSM 18899</name>
    <dbReference type="NCBI Taxonomy" id="1121279"/>
    <lineage>
        <taxon>Bacteria</taxon>
        <taxon>Pseudomonadati</taxon>
        <taxon>Pseudomonadota</taxon>
        <taxon>Betaproteobacteria</taxon>
        <taxon>Neisseriales</taxon>
        <taxon>Chitinibacteraceae</taxon>
        <taxon>Chitinimonas</taxon>
    </lineage>
</organism>
<dbReference type="GO" id="GO:0006261">
    <property type="term" value="P:DNA-templated DNA replication"/>
    <property type="evidence" value="ECO:0007669"/>
    <property type="project" value="UniProtKB-UniRule"/>
</dbReference>
<dbReference type="InterPro" id="IPR053848">
    <property type="entry name" value="IMS_HHH_1"/>
</dbReference>
<dbReference type="GO" id="GO:0003684">
    <property type="term" value="F:damaged DNA binding"/>
    <property type="evidence" value="ECO:0007669"/>
    <property type="project" value="InterPro"/>
</dbReference>
<dbReference type="FunFam" id="3.40.1170.60:FF:000001">
    <property type="entry name" value="DNA polymerase IV"/>
    <property type="match status" value="1"/>
</dbReference>
<evidence type="ECO:0000313" key="18">
    <source>
        <dbReference type="Proteomes" id="UP000186513"/>
    </source>
</evidence>
<evidence type="ECO:0000256" key="6">
    <source>
        <dbReference type="ARBA" id="ARBA00022695"/>
    </source>
</evidence>
<proteinExistence type="inferred from homology"/>
<dbReference type="InterPro" id="IPR001126">
    <property type="entry name" value="UmuC"/>
</dbReference>
<evidence type="ECO:0000256" key="3">
    <source>
        <dbReference type="ARBA" id="ARBA00022457"/>
    </source>
</evidence>
<dbReference type="Pfam" id="PF11799">
    <property type="entry name" value="IMS_C"/>
    <property type="match status" value="1"/>
</dbReference>
<evidence type="ECO:0000256" key="11">
    <source>
        <dbReference type="ARBA" id="ARBA00022932"/>
    </source>
</evidence>
<feature type="binding site" evidence="15">
    <location>
        <position position="15"/>
    </location>
    <ligand>
        <name>Mg(2+)</name>
        <dbReference type="ChEBI" id="CHEBI:18420"/>
    </ligand>
</feature>
<dbReference type="GO" id="GO:0009432">
    <property type="term" value="P:SOS response"/>
    <property type="evidence" value="ECO:0007669"/>
    <property type="project" value="UniProtKB-ARBA"/>
</dbReference>
<keyword evidence="3 15" id="KW-0515">Mutator protein</keyword>
<evidence type="ECO:0000256" key="1">
    <source>
        <dbReference type="ARBA" id="ARBA00004496"/>
    </source>
</evidence>
<evidence type="ECO:0000256" key="9">
    <source>
        <dbReference type="ARBA" id="ARBA00022763"/>
    </source>
</evidence>
<dbReference type="Pfam" id="PF00817">
    <property type="entry name" value="IMS"/>
    <property type="match status" value="1"/>
</dbReference>
<evidence type="ECO:0000259" key="16">
    <source>
        <dbReference type="PROSITE" id="PS50173"/>
    </source>
</evidence>
<dbReference type="GO" id="GO:0005829">
    <property type="term" value="C:cytosol"/>
    <property type="evidence" value="ECO:0007669"/>
    <property type="project" value="TreeGrafter"/>
</dbReference>
<feature type="binding site" evidence="15">
    <location>
        <position position="110"/>
    </location>
    <ligand>
        <name>Mg(2+)</name>
        <dbReference type="ChEBI" id="CHEBI:18420"/>
    </ligand>
</feature>
<dbReference type="InterPro" id="IPR017961">
    <property type="entry name" value="DNA_pol_Y-fam_little_finger"/>
</dbReference>
<evidence type="ECO:0000256" key="4">
    <source>
        <dbReference type="ARBA" id="ARBA00022490"/>
    </source>
</evidence>
<keyword evidence="8 15" id="KW-0479">Metal-binding</keyword>
<keyword evidence="12 15" id="KW-0238">DNA-binding</keyword>
<dbReference type="Pfam" id="PF21999">
    <property type="entry name" value="IMS_HHH_1"/>
    <property type="match status" value="1"/>
</dbReference>
<evidence type="ECO:0000256" key="10">
    <source>
        <dbReference type="ARBA" id="ARBA00022842"/>
    </source>
</evidence>
<evidence type="ECO:0000313" key="17">
    <source>
        <dbReference type="EMBL" id="SFZ73854.1"/>
    </source>
</evidence>
<dbReference type="HAMAP" id="MF_01113">
    <property type="entry name" value="DNApol_IV"/>
    <property type="match status" value="1"/>
</dbReference>
<evidence type="ECO:0000256" key="15">
    <source>
        <dbReference type="HAMAP-Rule" id="MF_01113"/>
    </source>
</evidence>
<evidence type="ECO:0000256" key="8">
    <source>
        <dbReference type="ARBA" id="ARBA00022723"/>
    </source>
</evidence>
<dbReference type="RefSeq" id="WP_072427534.1">
    <property type="nucleotide sequence ID" value="NZ_FPKR01000003.1"/>
</dbReference>
<keyword evidence="4 15" id="KW-0963">Cytoplasm</keyword>
<dbReference type="Proteomes" id="UP000186513">
    <property type="component" value="Unassembled WGS sequence"/>
</dbReference>
<dbReference type="Gene3D" id="3.30.1490.100">
    <property type="entry name" value="DNA polymerase, Y-family, little finger domain"/>
    <property type="match status" value="1"/>
</dbReference>
<keyword evidence="11 15" id="KW-0239">DNA-directed DNA polymerase</keyword>
<evidence type="ECO:0000256" key="14">
    <source>
        <dbReference type="ARBA" id="ARBA00049244"/>
    </source>
</evidence>
<dbReference type="SUPFAM" id="SSF56672">
    <property type="entry name" value="DNA/RNA polymerases"/>
    <property type="match status" value="1"/>
</dbReference>
<keyword evidence="10 15" id="KW-0460">Magnesium</keyword>
<feature type="active site" evidence="15">
    <location>
        <position position="111"/>
    </location>
</feature>